<feature type="domain" description="Immunoglobulin" evidence="3">
    <location>
        <begin position="134"/>
        <end position="234"/>
    </location>
</feature>
<name>A0A8C2C290_CYPCA</name>
<keyword evidence="1" id="KW-0812">Transmembrane</keyword>
<dbReference type="InterPro" id="IPR003599">
    <property type="entry name" value="Ig_sub"/>
</dbReference>
<evidence type="ECO:0000259" key="3">
    <source>
        <dbReference type="SMART" id="SM00409"/>
    </source>
</evidence>
<keyword evidence="1" id="KW-1133">Transmembrane helix</keyword>
<proteinExistence type="predicted"/>
<dbReference type="Gene3D" id="2.60.40.10">
    <property type="entry name" value="Immunoglobulins"/>
    <property type="match status" value="3"/>
</dbReference>
<keyword evidence="1" id="KW-0472">Membrane</keyword>
<dbReference type="Pfam" id="PF07686">
    <property type="entry name" value="V-set"/>
    <property type="match status" value="2"/>
</dbReference>
<feature type="chain" id="PRO_5034663550" description="Immunoglobulin domain-containing protein" evidence="2">
    <location>
        <begin position="20"/>
        <end position="379"/>
    </location>
</feature>
<dbReference type="Ensembl" id="ENSCCRT00020006750.1">
    <property type="protein sequence ID" value="ENSCCRP00020005965.1"/>
    <property type="gene ID" value="ENSCCRG00020003361.1"/>
</dbReference>
<evidence type="ECO:0000313" key="5">
    <source>
        <dbReference type="Proteomes" id="UP000694701"/>
    </source>
</evidence>
<evidence type="ECO:0000256" key="1">
    <source>
        <dbReference type="SAM" id="Phobius"/>
    </source>
</evidence>
<dbReference type="PANTHER" id="PTHR21063:SF4">
    <property type="entry name" value="CD48 ANTIGEN-RELATED"/>
    <property type="match status" value="1"/>
</dbReference>
<dbReference type="InterPro" id="IPR013106">
    <property type="entry name" value="Ig_V-set"/>
</dbReference>
<dbReference type="PANTHER" id="PTHR21063">
    <property type="entry name" value="LFA-3"/>
    <property type="match status" value="1"/>
</dbReference>
<feature type="transmembrane region" description="Helical" evidence="1">
    <location>
        <begin position="245"/>
        <end position="268"/>
    </location>
</feature>
<reference evidence="4" key="1">
    <citation type="submission" date="2025-08" db="UniProtKB">
        <authorList>
            <consortium name="Ensembl"/>
        </authorList>
    </citation>
    <scope>IDENTIFICATION</scope>
</reference>
<feature type="domain" description="Immunoglobulin" evidence="3">
    <location>
        <begin position="280"/>
        <end position="376"/>
    </location>
</feature>
<feature type="domain" description="Immunoglobulin" evidence="3">
    <location>
        <begin position="23"/>
        <end position="125"/>
    </location>
</feature>
<dbReference type="InterPro" id="IPR036179">
    <property type="entry name" value="Ig-like_dom_sf"/>
</dbReference>
<dbReference type="InterPro" id="IPR013783">
    <property type="entry name" value="Ig-like_fold"/>
</dbReference>
<accession>A0A8C2C290</accession>
<dbReference type="SMART" id="SM00409">
    <property type="entry name" value="IG"/>
    <property type="match status" value="3"/>
</dbReference>
<evidence type="ECO:0000313" key="4">
    <source>
        <dbReference type="Ensembl" id="ENSCCRP00020005965.1"/>
    </source>
</evidence>
<protein>
    <recommendedName>
        <fullName evidence="3">Immunoglobulin domain-containing protein</fullName>
    </recommendedName>
</protein>
<dbReference type="AlphaFoldDB" id="A0A8C2C290"/>
<sequence>MQRMLLLSLFALLVGGVFDAETGTMMSVMEGDSVTLHTNLTEILNDDTLLWVFGPKGFVISQITRKNDLTSFFITDDVEFSERLQMNQITGSLTIRNTRIRHSGQYKLTVSRKKTTTKTFNVTVIGMVGETGGVKSVSVMEGDSVTLQNDVTELQEDDLIVWRFGDKGILLAKIDVETNETSLNVADERFKERLQLNDQTGSLLIKNTRTEHSGLYEVQIRGSESSQRFLLSVTALPDPGLSPGVIVGIAAAVLLFLTAVVAVVVIYYCHKFSEPKKQVVRTEPVKSGDFVTLNIDSEIKSDDLILWTFGAKNCLVVKVDSGTTTISENFIGRLQLDHQSGSLTIRNTRTRDSGVYKLQIINSEQTTFRRFNVTVTGSE</sequence>
<keyword evidence="2" id="KW-0732">Signal</keyword>
<feature type="signal peptide" evidence="2">
    <location>
        <begin position="1"/>
        <end position="19"/>
    </location>
</feature>
<evidence type="ECO:0000256" key="2">
    <source>
        <dbReference type="SAM" id="SignalP"/>
    </source>
</evidence>
<dbReference type="Proteomes" id="UP000694701">
    <property type="component" value="Unplaced"/>
</dbReference>
<dbReference type="SUPFAM" id="SSF48726">
    <property type="entry name" value="Immunoglobulin"/>
    <property type="match status" value="3"/>
</dbReference>
<organism evidence="4 5">
    <name type="scientific">Cyprinus carpio</name>
    <name type="common">Common carp</name>
    <dbReference type="NCBI Taxonomy" id="7962"/>
    <lineage>
        <taxon>Eukaryota</taxon>
        <taxon>Metazoa</taxon>
        <taxon>Chordata</taxon>
        <taxon>Craniata</taxon>
        <taxon>Vertebrata</taxon>
        <taxon>Euteleostomi</taxon>
        <taxon>Actinopterygii</taxon>
        <taxon>Neopterygii</taxon>
        <taxon>Teleostei</taxon>
        <taxon>Ostariophysi</taxon>
        <taxon>Cypriniformes</taxon>
        <taxon>Cyprinidae</taxon>
        <taxon>Cyprininae</taxon>
        <taxon>Cyprinus</taxon>
    </lineage>
</organism>